<dbReference type="GO" id="GO:0016787">
    <property type="term" value="F:hydrolase activity"/>
    <property type="evidence" value="ECO:0007669"/>
    <property type="project" value="UniProtKB-KW"/>
</dbReference>
<organism evidence="7">
    <name type="scientific">Tanacetum cinerariifolium</name>
    <name type="common">Dalmatian daisy</name>
    <name type="synonym">Chrysanthemum cinerariifolium</name>
    <dbReference type="NCBI Taxonomy" id="118510"/>
    <lineage>
        <taxon>Eukaryota</taxon>
        <taxon>Viridiplantae</taxon>
        <taxon>Streptophyta</taxon>
        <taxon>Embryophyta</taxon>
        <taxon>Tracheophyta</taxon>
        <taxon>Spermatophyta</taxon>
        <taxon>Magnoliopsida</taxon>
        <taxon>eudicotyledons</taxon>
        <taxon>Gunneridae</taxon>
        <taxon>Pentapetalae</taxon>
        <taxon>asterids</taxon>
        <taxon>campanulids</taxon>
        <taxon>Asterales</taxon>
        <taxon>Asteraceae</taxon>
        <taxon>Asteroideae</taxon>
        <taxon>Anthemideae</taxon>
        <taxon>Anthemidinae</taxon>
        <taxon>Tanacetum</taxon>
    </lineage>
</organism>
<dbReference type="EMBL" id="BKCJ010001616">
    <property type="protein sequence ID" value="GEU42786.1"/>
    <property type="molecule type" value="Genomic_DNA"/>
</dbReference>
<dbReference type="InterPro" id="IPR013103">
    <property type="entry name" value="RVT_2"/>
</dbReference>
<feature type="compositionally biased region" description="Low complexity" evidence="4">
    <location>
        <begin position="959"/>
        <end position="971"/>
    </location>
</feature>
<protein>
    <submittedName>
        <fullName evidence="7">Uncharacterized protein</fullName>
    </submittedName>
</protein>
<feature type="region of interest" description="Disordered" evidence="4">
    <location>
        <begin position="1414"/>
        <end position="1465"/>
    </location>
</feature>
<evidence type="ECO:0000256" key="4">
    <source>
        <dbReference type="SAM" id="MobiDB-lite"/>
    </source>
</evidence>
<comment type="caution">
    <text evidence="7">The sequence shown here is derived from an EMBL/GenBank/DDBJ whole genome shotgun (WGS) entry which is preliminary data.</text>
</comment>
<feature type="compositionally biased region" description="Pro residues" evidence="4">
    <location>
        <begin position="1427"/>
        <end position="1458"/>
    </location>
</feature>
<reference evidence="7" key="1">
    <citation type="journal article" date="2019" name="Sci. Rep.">
        <title>Draft genome of Tanacetum cinerariifolium, the natural source of mosquito coil.</title>
        <authorList>
            <person name="Yamashiro T."/>
            <person name="Shiraishi A."/>
            <person name="Satake H."/>
            <person name="Nakayama K."/>
        </authorList>
    </citation>
    <scope>NUCLEOTIDE SEQUENCE</scope>
</reference>
<feature type="domain" description="Reverse transcriptase Ty1/copia-type" evidence="5">
    <location>
        <begin position="1065"/>
        <end position="1109"/>
    </location>
</feature>
<dbReference type="Pfam" id="PF13976">
    <property type="entry name" value="gag_pre-integrs"/>
    <property type="match status" value="1"/>
</dbReference>
<gene>
    <name evidence="7" type="ORF">Tci_014764</name>
</gene>
<dbReference type="PANTHER" id="PTHR42648">
    <property type="entry name" value="TRANSPOSASE, PUTATIVE-RELATED"/>
    <property type="match status" value="1"/>
</dbReference>
<feature type="compositionally biased region" description="Basic and acidic residues" evidence="4">
    <location>
        <begin position="901"/>
        <end position="925"/>
    </location>
</feature>
<dbReference type="InterPro" id="IPR025724">
    <property type="entry name" value="GAG-pre-integrase_dom"/>
</dbReference>
<evidence type="ECO:0000256" key="3">
    <source>
        <dbReference type="SAM" id="Coils"/>
    </source>
</evidence>
<dbReference type="SUPFAM" id="SSF56672">
    <property type="entry name" value="DNA/RNA polymerases"/>
    <property type="match status" value="1"/>
</dbReference>
<proteinExistence type="predicted"/>
<keyword evidence="1" id="KW-0479">Metal-binding</keyword>
<dbReference type="Pfam" id="PF07727">
    <property type="entry name" value="RVT_2"/>
    <property type="match status" value="2"/>
</dbReference>
<evidence type="ECO:0000256" key="2">
    <source>
        <dbReference type="ARBA" id="ARBA00022801"/>
    </source>
</evidence>
<evidence type="ECO:0000256" key="1">
    <source>
        <dbReference type="ARBA" id="ARBA00022723"/>
    </source>
</evidence>
<accession>A0A6L2K0E1</accession>
<evidence type="ECO:0000313" key="7">
    <source>
        <dbReference type="EMBL" id="GEU42786.1"/>
    </source>
</evidence>
<feature type="compositionally biased region" description="Polar residues" evidence="4">
    <location>
        <begin position="972"/>
        <end position="981"/>
    </location>
</feature>
<dbReference type="GO" id="GO:0046872">
    <property type="term" value="F:metal ion binding"/>
    <property type="evidence" value="ECO:0007669"/>
    <property type="project" value="UniProtKB-KW"/>
</dbReference>
<dbReference type="InterPro" id="IPR039537">
    <property type="entry name" value="Retrotran_Ty1/copia-like"/>
</dbReference>
<name>A0A6L2K0E1_TANCI</name>
<dbReference type="InterPro" id="IPR043502">
    <property type="entry name" value="DNA/RNA_pol_sf"/>
</dbReference>
<feature type="region of interest" description="Disordered" evidence="4">
    <location>
        <begin position="893"/>
        <end position="925"/>
    </location>
</feature>
<feature type="domain" description="GAG-pre-integrase" evidence="6">
    <location>
        <begin position="627"/>
        <end position="700"/>
    </location>
</feature>
<feature type="domain" description="Reverse transcriptase Ty1/copia-type" evidence="5">
    <location>
        <begin position="1110"/>
        <end position="1235"/>
    </location>
</feature>
<keyword evidence="2" id="KW-0378">Hydrolase</keyword>
<sequence>MRKPRVGYGNCASKDTTKYEDDALVNSHGSYVVDGYSGIDSYDVWNGHGLMVLAIGLLSRIEMRIRRVVAAAKLPILNPNEFDLCKMRIEQYFLMTDYSVWEVIMNGDSPTPTRIVDGVVQSITPTTVEQRLAKKNKLKARGTLLMALLDKHQFKFNIHKDAKTLMEAIEKSLSDAVIYSFFACQSNSPQLDNEDLKQTDTDDLKEMDLKWQMAMLTMRARRFLKRTRKNLGVNGTYTIGFDMPKSFQADEEPTNYALMAYSSLGSSSSLGSDNEVAPCSKACLKAYAILQTHYDKLTVNFRKSQFDVLSYKIGLESVEARLVVYQQNENVFEEDIKLLKLDVMLRDNALVELRKKFEKAKKERDELKLTLEKFQTSSKNLSKLLESQVYDKTGLGYDRQVFDCEEFHSDESVNSVPTSPENDRYKIGEGYHDVPPPYTRAFLPPKPGLVFNDASNASESIAKVKEPGFVPTSKLVKTPRESVETVKPHKQAKNLRTNSQKYRGHKKNWNTKACFLCRSLNHLIKDYDYYEKQMGNPQQALQNKGVINSRNPKGGKITGKGKIKTGKLDFDDVYFIKELKFNLFSVSQMFDKKNRVLFTNTECVILSSDYKLPDENHVLLKVPRENNMYNVDLKNVVPSGDLTCLFAKATSDESNLWHSRLRHINFKTMNKLVKGNLVRGLPSKIFENNHTCVACQKGKQHKASCKSKHVNSINQTLQRLHMDLFGPTFVKSLSKKSYFLVVTDDYSRVLVTKPHNKAPYELLLGRSPCIGFMRPFGCRVTILNALDSLGKFDGKANEGFLVGYSVNRKPLEIGPKWLFDIDTLTQSMNYQPVVAGNQPNDNVGIKKNLDAGKVRKEIVSAQQYVLLPLWSSGSQDPQNTVADVAFDVKENKKNVHVSPIRSDKPKKHDDKAKRDDRRKSPIDSPIRVRDLRAKFEEFSINSTNKVNAASAPITVAGPNSTNSTNSFNTASPSDTAVSPNFGNARKSSFIDPFKYPDDPDMPESKDIVYSNDEEDVGAEADLSNLETNISVSPIPTTRVHKNHPITQIIGDLTSAPQSRSMTRMNKARLVAHGHTQEEGIDYDEVFAPLARTEAIRLFLAYASFMGFMVVKSLYGLHQAPRAWYDTLANYLLDNGFQRGKIDQTFFIKKQKGDILLVQVYVDDIIFGSTNKELCKAFERLMKDKFQMSSIGELTFFLGLQVKQKDDGIFISQDKYVAKILRKFGFTDVKSASTHIETKKPLLKDPDGEDVDVHIYRSMIRSLMYLTSSRPDIIRGFLNAQVIQYALMINSTIYVICIKQFWATASIKMANDVVQLRALIDEKKVVVTEGVIRRDLRLDDADGVECFPNDAKRTAWNEFSCSMASALVQVENLTSLMDDLTSHNTKHTSPSLTQKVFANMRTPFFASMLVQLQPQADGEEEEVEVPTAPAPPSPTNAPSPVPQDPTPTPYASPPSPPQDQPTTTSASSMTLLNSLVESSADIAVGAQEDAYNDPNRVKIAEIDADVDITLVDVENQVDMDTELQRRMDQRTLIKMKAKKAKLLDEQLAKRMHDEEVEQVAVREQHEKDDLERAKVLQQQYDDKEENIDWIAVAEQV</sequence>
<dbReference type="PANTHER" id="PTHR42648:SF32">
    <property type="entry name" value="RIBONUCLEASE H-LIKE DOMAIN, GAG-PRE-INTEGRASE DOMAIN PROTEIN-RELATED"/>
    <property type="match status" value="1"/>
</dbReference>
<evidence type="ECO:0000259" key="6">
    <source>
        <dbReference type="Pfam" id="PF13976"/>
    </source>
</evidence>
<evidence type="ECO:0000259" key="5">
    <source>
        <dbReference type="Pfam" id="PF07727"/>
    </source>
</evidence>
<keyword evidence="3" id="KW-0175">Coiled coil</keyword>
<feature type="coiled-coil region" evidence="3">
    <location>
        <begin position="350"/>
        <end position="377"/>
    </location>
</feature>
<feature type="region of interest" description="Disordered" evidence="4">
    <location>
        <begin position="957"/>
        <end position="983"/>
    </location>
</feature>